<dbReference type="GO" id="GO:0061630">
    <property type="term" value="F:ubiquitin protein ligase activity"/>
    <property type="evidence" value="ECO:0007669"/>
    <property type="project" value="UniProtKB-EC"/>
</dbReference>
<dbReference type="Pfam" id="PF13639">
    <property type="entry name" value="zf-RING_2"/>
    <property type="match status" value="1"/>
</dbReference>
<feature type="region of interest" description="Disordered" evidence="15">
    <location>
        <begin position="86"/>
        <end position="116"/>
    </location>
</feature>
<evidence type="ECO:0000256" key="9">
    <source>
        <dbReference type="ARBA" id="ARBA00022786"/>
    </source>
</evidence>
<evidence type="ECO:0000313" key="19">
    <source>
        <dbReference type="Proteomes" id="UP001604336"/>
    </source>
</evidence>
<comment type="caution">
    <text evidence="18">The sequence shown here is derived from an EMBL/GenBank/DDBJ whole genome shotgun (WGS) entry which is preliminary data.</text>
</comment>
<keyword evidence="5" id="KW-0808">Transferase</keyword>
<dbReference type="InterPro" id="IPR053238">
    <property type="entry name" value="RING-H2_zinc_finger"/>
</dbReference>
<evidence type="ECO:0000259" key="17">
    <source>
        <dbReference type="PROSITE" id="PS50089"/>
    </source>
</evidence>
<keyword evidence="6 16" id="KW-0812">Transmembrane</keyword>
<sequence>MNPTILNRRLLQADPYTVEGTFSPNTATRNPNSQPINGNSTIIKRPYRATTTFDSSMALTVVVLLAALFFMGFFSVYIRRFTAEDASSSSSSSSSDFRPRRNPTPTSNHNKGLDPSTMKSLPLVAYGVGVGVGVAAKHQMIEDCPICLSEFEEIEIVKMIPFCEHMFHPRCIDTWLSSHVTCPVCRSTQLFNRVEEVCFDVKQEKIDIGASEIGERSTVINGDTFRDEVTVPIRRTCSCSSLATHAVLQRSTSF</sequence>
<reference evidence="19" key="1">
    <citation type="submission" date="2024-07" db="EMBL/GenBank/DDBJ databases">
        <title>Two chromosome-level genome assemblies of Korean endemic species Abeliophyllum distichum and Forsythia ovata (Oleaceae).</title>
        <authorList>
            <person name="Jang H."/>
        </authorList>
    </citation>
    <scope>NUCLEOTIDE SEQUENCE [LARGE SCALE GENOMIC DNA]</scope>
</reference>
<evidence type="ECO:0000256" key="6">
    <source>
        <dbReference type="ARBA" id="ARBA00022692"/>
    </source>
</evidence>
<protein>
    <recommendedName>
        <fullName evidence="4">RING-type E3 ubiquitin transferase</fullName>
        <ecNumber evidence="4">2.3.2.27</ecNumber>
    </recommendedName>
</protein>
<evidence type="ECO:0000256" key="10">
    <source>
        <dbReference type="ARBA" id="ARBA00022833"/>
    </source>
</evidence>
<gene>
    <name evidence="18" type="ORF">Adt_16773</name>
</gene>
<dbReference type="AlphaFoldDB" id="A0ABD1TF58"/>
<dbReference type="SMART" id="SM00184">
    <property type="entry name" value="RING"/>
    <property type="match status" value="1"/>
</dbReference>
<feature type="transmembrane region" description="Helical" evidence="16">
    <location>
        <begin position="57"/>
        <end position="78"/>
    </location>
</feature>
<keyword evidence="10" id="KW-0862">Zinc</keyword>
<evidence type="ECO:0000256" key="8">
    <source>
        <dbReference type="ARBA" id="ARBA00022771"/>
    </source>
</evidence>
<comment type="similarity">
    <text evidence="13">Belongs to the RING-type zinc finger family. ATL subfamily.</text>
</comment>
<dbReference type="PROSITE" id="PS50089">
    <property type="entry name" value="ZF_RING_2"/>
    <property type="match status" value="1"/>
</dbReference>
<keyword evidence="8 14" id="KW-0863">Zinc-finger</keyword>
<keyword evidence="12 16" id="KW-0472">Membrane</keyword>
<evidence type="ECO:0000256" key="12">
    <source>
        <dbReference type="ARBA" id="ARBA00023136"/>
    </source>
</evidence>
<name>A0ABD1TF58_9LAMI</name>
<keyword evidence="7" id="KW-0479">Metal-binding</keyword>
<feature type="compositionally biased region" description="Polar residues" evidence="15">
    <location>
        <begin position="20"/>
        <end position="41"/>
    </location>
</feature>
<dbReference type="CDD" id="cd16461">
    <property type="entry name" value="RING-H2_EL5-like"/>
    <property type="match status" value="1"/>
</dbReference>
<comment type="catalytic activity">
    <reaction evidence="1">
        <text>S-ubiquitinyl-[E2 ubiquitin-conjugating enzyme]-L-cysteine + [acceptor protein]-L-lysine = [E2 ubiquitin-conjugating enzyme]-L-cysteine + N(6)-ubiquitinyl-[acceptor protein]-L-lysine.</text>
        <dbReference type="EC" id="2.3.2.27"/>
    </reaction>
</comment>
<evidence type="ECO:0000256" key="5">
    <source>
        <dbReference type="ARBA" id="ARBA00022679"/>
    </source>
</evidence>
<evidence type="ECO:0000256" key="16">
    <source>
        <dbReference type="SAM" id="Phobius"/>
    </source>
</evidence>
<keyword evidence="9" id="KW-0833">Ubl conjugation pathway</keyword>
<evidence type="ECO:0000256" key="2">
    <source>
        <dbReference type="ARBA" id="ARBA00004167"/>
    </source>
</evidence>
<accession>A0ABD1TF58</accession>
<dbReference type="InterPro" id="IPR001841">
    <property type="entry name" value="Znf_RING"/>
</dbReference>
<feature type="domain" description="RING-type" evidence="17">
    <location>
        <begin position="144"/>
        <end position="186"/>
    </location>
</feature>
<dbReference type="InterPro" id="IPR013083">
    <property type="entry name" value="Znf_RING/FYVE/PHD"/>
</dbReference>
<comment type="pathway">
    <text evidence="3">Protein modification; protein ubiquitination.</text>
</comment>
<dbReference type="PANTHER" id="PTHR14155">
    <property type="entry name" value="RING FINGER DOMAIN-CONTAINING"/>
    <property type="match status" value="1"/>
</dbReference>
<dbReference type="FunFam" id="3.30.40.10:FF:000187">
    <property type="entry name" value="E3 ubiquitin-protein ligase ATL6"/>
    <property type="match status" value="1"/>
</dbReference>
<evidence type="ECO:0000256" key="15">
    <source>
        <dbReference type="SAM" id="MobiDB-lite"/>
    </source>
</evidence>
<dbReference type="Proteomes" id="UP001604336">
    <property type="component" value="Unassembled WGS sequence"/>
</dbReference>
<dbReference type="GO" id="GO:0016020">
    <property type="term" value="C:membrane"/>
    <property type="evidence" value="ECO:0007669"/>
    <property type="project" value="UniProtKB-SubCell"/>
</dbReference>
<evidence type="ECO:0000256" key="3">
    <source>
        <dbReference type="ARBA" id="ARBA00004906"/>
    </source>
</evidence>
<dbReference type="GO" id="GO:0008270">
    <property type="term" value="F:zinc ion binding"/>
    <property type="evidence" value="ECO:0007669"/>
    <property type="project" value="UniProtKB-KW"/>
</dbReference>
<dbReference type="EMBL" id="JBFOLK010000005">
    <property type="protein sequence ID" value="KAL2511173.1"/>
    <property type="molecule type" value="Genomic_DNA"/>
</dbReference>
<comment type="subcellular location">
    <subcellularLocation>
        <location evidence="2">Membrane</location>
        <topology evidence="2">Single-pass membrane protein</topology>
    </subcellularLocation>
</comment>
<keyword evidence="19" id="KW-1185">Reference proteome</keyword>
<evidence type="ECO:0000256" key="11">
    <source>
        <dbReference type="ARBA" id="ARBA00022989"/>
    </source>
</evidence>
<evidence type="ECO:0000256" key="14">
    <source>
        <dbReference type="PROSITE-ProRule" id="PRU00175"/>
    </source>
</evidence>
<dbReference type="SUPFAM" id="SSF57850">
    <property type="entry name" value="RING/U-box"/>
    <property type="match status" value="1"/>
</dbReference>
<dbReference type="EC" id="2.3.2.27" evidence="4"/>
<dbReference type="Gene3D" id="3.30.40.10">
    <property type="entry name" value="Zinc/RING finger domain, C3HC4 (zinc finger)"/>
    <property type="match status" value="1"/>
</dbReference>
<feature type="region of interest" description="Disordered" evidence="15">
    <location>
        <begin position="17"/>
        <end position="41"/>
    </location>
</feature>
<evidence type="ECO:0000256" key="1">
    <source>
        <dbReference type="ARBA" id="ARBA00000900"/>
    </source>
</evidence>
<evidence type="ECO:0000313" key="18">
    <source>
        <dbReference type="EMBL" id="KAL2511173.1"/>
    </source>
</evidence>
<dbReference type="PANTHER" id="PTHR14155:SF592">
    <property type="entry name" value="RING-H2 FINGER PROTEIN ATL57"/>
    <property type="match status" value="1"/>
</dbReference>
<evidence type="ECO:0000256" key="13">
    <source>
        <dbReference type="ARBA" id="ARBA00024209"/>
    </source>
</evidence>
<keyword evidence="11 16" id="KW-1133">Transmembrane helix</keyword>
<organism evidence="18 19">
    <name type="scientific">Abeliophyllum distichum</name>
    <dbReference type="NCBI Taxonomy" id="126358"/>
    <lineage>
        <taxon>Eukaryota</taxon>
        <taxon>Viridiplantae</taxon>
        <taxon>Streptophyta</taxon>
        <taxon>Embryophyta</taxon>
        <taxon>Tracheophyta</taxon>
        <taxon>Spermatophyta</taxon>
        <taxon>Magnoliopsida</taxon>
        <taxon>eudicotyledons</taxon>
        <taxon>Gunneridae</taxon>
        <taxon>Pentapetalae</taxon>
        <taxon>asterids</taxon>
        <taxon>lamiids</taxon>
        <taxon>Lamiales</taxon>
        <taxon>Oleaceae</taxon>
        <taxon>Forsythieae</taxon>
        <taxon>Abeliophyllum</taxon>
    </lineage>
</organism>
<evidence type="ECO:0000256" key="7">
    <source>
        <dbReference type="ARBA" id="ARBA00022723"/>
    </source>
</evidence>
<proteinExistence type="inferred from homology"/>
<evidence type="ECO:0000256" key="4">
    <source>
        <dbReference type="ARBA" id="ARBA00012483"/>
    </source>
</evidence>